<accession>A0A0H3KUG8</accession>
<dbReference type="EMBL" id="AP009387">
    <property type="protein sequence ID" value="BAG47275.1"/>
    <property type="molecule type" value="Genomic_DNA"/>
</dbReference>
<dbReference type="RefSeq" id="WP_006416022.1">
    <property type="nucleotide sequence ID" value="NC_010087.1"/>
</dbReference>
<dbReference type="KEGG" id="bmj:BMULJ_05443"/>
<keyword evidence="3" id="KW-1185">Reference proteome</keyword>
<gene>
    <name evidence="2" type="ordered locus">BMULJ_05443</name>
</gene>
<dbReference type="GeneID" id="93168048"/>
<sequence>MTRALESLPRVRRGTVLGVSVGLYVVSLLLPAMYFEKEAPLIGMSVLAQGWWGLLMLNPSWLANPLYVIAAVQFGRARYGRASVFSGAAVVCALCSLFTTKWYFNEADATPITGFGIAFYVWLISQVALLLGGLRLRQDAATAPPGN</sequence>
<dbReference type="KEGG" id="bmu:Bmul_6087"/>
<feature type="transmembrane region" description="Helical" evidence="1">
    <location>
        <begin position="16"/>
        <end position="35"/>
    </location>
</feature>
<feature type="transmembrane region" description="Helical" evidence="1">
    <location>
        <begin position="110"/>
        <end position="131"/>
    </location>
</feature>
<organism evidence="2 3">
    <name type="scientific">Burkholderia multivorans (strain ATCC 17616 / 249)</name>
    <dbReference type="NCBI Taxonomy" id="395019"/>
    <lineage>
        <taxon>Bacteria</taxon>
        <taxon>Pseudomonadati</taxon>
        <taxon>Pseudomonadota</taxon>
        <taxon>Betaproteobacteria</taxon>
        <taxon>Burkholderiales</taxon>
        <taxon>Burkholderiaceae</taxon>
        <taxon>Burkholderia</taxon>
        <taxon>Burkholderia cepacia complex</taxon>
    </lineage>
</organism>
<evidence type="ECO:0000256" key="1">
    <source>
        <dbReference type="SAM" id="Phobius"/>
    </source>
</evidence>
<keyword evidence="1" id="KW-0472">Membrane</keyword>
<reference evidence="2 3" key="1">
    <citation type="submission" date="2007-04" db="EMBL/GenBank/DDBJ databases">
        <title>Complete genome sequence of Burkholderia multivorans ATCC 17616.</title>
        <authorList>
            <person name="Ohtsubo Y."/>
            <person name="Yamashita A."/>
            <person name="Kurokawa K."/>
            <person name="Takami H."/>
            <person name="Yuhara S."/>
            <person name="Nishiyama E."/>
            <person name="Endo R."/>
            <person name="Miyazaki R."/>
            <person name="Ono A."/>
            <person name="Yano K."/>
            <person name="Ito M."/>
            <person name="Sota M."/>
            <person name="Yuji N."/>
            <person name="Hattori M."/>
            <person name="Tsuda M."/>
        </authorList>
    </citation>
    <scope>NUCLEOTIDE SEQUENCE [LARGE SCALE GENOMIC DNA]</scope>
    <source>
        <strain evidence="3">ATCC 17616 / 249</strain>
    </source>
</reference>
<dbReference type="STRING" id="395019.BMULJ_05443"/>
<keyword evidence="1" id="KW-1133">Transmembrane helix</keyword>
<feature type="transmembrane region" description="Helical" evidence="1">
    <location>
        <begin position="50"/>
        <end position="72"/>
    </location>
</feature>
<evidence type="ECO:0000313" key="3">
    <source>
        <dbReference type="Proteomes" id="UP000008815"/>
    </source>
</evidence>
<dbReference type="AlphaFoldDB" id="A0A0H3KUG8"/>
<feature type="transmembrane region" description="Helical" evidence="1">
    <location>
        <begin position="84"/>
        <end position="104"/>
    </location>
</feature>
<protein>
    <submittedName>
        <fullName evidence="2">Uncharacterized protein</fullName>
    </submittedName>
</protein>
<dbReference type="eggNOG" id="ENOG5033IPY">
    <property type="taxonomic scope" value="Bacteria"/>
</dbReference>
<evidence type="ECO:0000313" key="2">
    <source>
        <dbReference type="EMBL" id="BAG47275.1"/>
    </source>
</evidence>
<dbReference type="HOGENOM" id="CLU_149209_0_0_4"/>
<dbReference type="Proteomes" id="UP000008815">
    <property type="component" value="Chromosome 3"/>
</dbReference>
<name>A0A0H3KUG8_BURM1</name>
<keyword evidence="1" id="KW-0812">Transmembrane</keyword>
<proteinExistence type="predicted"/>